<dbReference type="PROSITE" id="PS00389">
    <property type="entry name" value="ATPASE_DELTA"/>
    <property type="match status" value="1"/>
</dbReference>
<protein>
    <recommendedName>
        <fullName evidence="8">ATP synthase subunit delta</fullName>
    </recommendedName>
    <alternativeName>
        <fullName evidence="8">ATP synthase F(1) sector subunit delta</fullName>
    </alternativeName>
    <alternativeName>
        <fullName evidence="8">F-type ATPase subunit delta</fullName>
        <shortName evidence="8">F-ATPase subunit delta</shortName>
    </alternativeName>
</protein>
<keyword evidence="5 8" id="KW-0472">Membrane</keyword>
<comment type="function">
    <text evidence="8">F(1)F(0) ATP synthase produces ATP from ADP in the presence of a proton or sodium gradient. F-type ATPases consist of two structural domains, F(1) containing the extramembraneous catalytic core and F(0) containing the membrane proton channel, linked together by a central stalk and a peripheral stalk. During catalysis, ATP synthesis in the catalytic domain of F(1) is coupled via a rotary mechanism of the central stalk subunits to proton translocation.</text>
</comment>
<evidence type="ECO:0000256" key="4">
    <source>
        <dbReference type="ARBA" id="ARBA00023065"/>
    </source>
</evidence>
<dbReference type="EMBL" id="JAAVJL010000001">
    <property type="protein sequence ID" value="NMF58972.1"/>
    <property type="molecule type" value="Genomic_DNA"/>
</dbReference>
<reference evidence="9 10" key="1">
    <citation type="submission" date="2020-03" db="EMBL/GenBank/DDBJ databases">
        <title>Draft Genome Sequence of 2-Methylisoborneol Producing Pseudanabaena yagii Strain GIHE-NHR1 Isolated from North Han River in South Korea.</title>
        <authorList>
            <person name="Jeong J."/>
        </authorList>
    </citation>
    <scope>NUCLEOTIDE SEQUENCE [LARGE SCALE GENOMIC DNA]</scope>
    <source>
        <strain evidence="9 10">GIHE-NHR1</strain>
    </source>
</reference>
<accession>A0ABX1LS45</accession>
<evidence type="ECO:0000256" key="2">
    <source>
        <dbReference type="ARBA" id="ARBA00022448"/>
    </source>
</evidence>
<dbReference type="Gene3D" id="1.10.520.20">
    <property type="entry name" value="N-terminal domain of the delta subunit of the F1F0-ATP synthase"/>
    <property type="match status" value="1"/>
</dbReference>
<name>A0ABX1LS45_9CYAN</name>
<keyword evidence="10" id="KW-1185">Reference proteome</keyword>
<keyword evidence="2 8" id="KW-0813">Transport</keyword>
<dbReference type="SUPFAM" id="SSF47928">
    <property type="entry name" value="N-terminal domain of the delta subunit of the F1F0-ATP synthase"/>
    <property type="match status" value="1"/>
</dbReference>
<dbReference type="RefSeq" id="WP_169363804.1">
    <property type="nucleotide sequence ID" value="NZ_JAAVJL010000001.1"/>
</dbReference>
<dbReference type="Pfam" id="PF00213">
    <property type="entry name" value="OSCP"/>
    <property type="match status" value="1"/>
</dbReference>
<comment type="caution">
    <text evidence="9">The sequence shown here is derived from an EMBL/GenBank/DDBJ whole genome shotgun (WGS) entry which is preliminary data.</text>
</comment>
<keyword evidence="6 8" id="KW-0139">CF(1)</keyword>
<comment type="subcellular location">
    <subcellularLocation>
        <location evidence="8">Cellular thylakoid membrane</location>
        <topology evidence="8">Peripheral membrane protein</topology>
    </subcellularLocation>
    <subcellularLocation>
        <location evidence="1">Membrane</location>
    </subcellularLocation>
</comment>
<keyword evidence="4 8" id="KW-0406">Ion transport</keyword>
<dbReference type="InterPro" id="IPR026015">
    <property type="entry name" value="ATP_synth_OSCP/delta_N_sf"/>
</dbReference>
<evidence type="ECO:0000313" key="10">
    <source>
        <dbReference type="Proteomes" id="UP000738376"/>
    </source>
</evidence>
<dbReference type="PANTHER" id="PTHR11910">
    <property type="entry name" value="ATP SYNTHASE DELTA CHAIN"/>
    <property type="match status" value="1"/>
</dbReference>
<keyword evidence="7 8" id="KW-0066">ATP synthesis</keyword>
<organism evidence="9 10">
    <name type="scientific">Pseudanabaena yagii GIHE-NHR1</name>
    <dbReference type="NCBI Taxonomy" id="2722753"/>
    <lineage>
        <taxon>Bacteria</taxon>
        <taxon>Bacillati</taxon>
        <taxon>Cyanobacteriota</taxon>
        <taxon>Cyanophyceae</taxon>
        <taxon>Pseudanabaenales</taxon>
        <taxon>Pseudanabaenaceae</taxon>
        <taxon>Pseudanabaena</taxon>
        <taxon>Pseudanabaena yagii</taxon>
    </lineage>
</organism>
<evidence type="ECO:0000256" key="6">
    <source>
        <dbReference type="ARBA" id="ARBA00023196"/>
    </source>
</evidence>
<dbReference type="NCBIfam" id="TIGR01145">
    <property type="entry name" value="ATP_synt_delta"/>
    <property type="match status" value="1"/>
</dbReference>
<evidence type="ECO:0000256" key="3">
    <source>
        <dbReference type="ARBA" id="ARBA00022781"/>
    </source>
</evidence>
<dbReference type="Proteomes" id="UP000738376">
    <property type="component" value="Unassembled WGS sequence"/>
</dbReference>
<comment type="similarity">
    <text evidence="8">Belongs to the ATPase delta chain family.</text>
</comment>
<comment type="function">
    <text evidence="8">This protein is part of the stalk that links CF(0) to CF(1). It either transmits conformational changes from CF(0) to CF(1) or is implicated in proton conduction.</text>
</comment>
<proteinExistence type="inferred from homology"/>
<evidence type="ECO:0000256" key="1">
    <source>
        <dbReference type="ARBA" id="ARBA00004370"/>
    </source>
</evidence>
<sequence>MKSNSVSQAVVAPYADALISLAQEQNSLDAIARDVRLIGDTLSDSVELSQLFASPLIGENVKKGVIESVFGSQVSALTKSFLLLLVDRKRIAFLSEIVKQFQSLLRVIDGVALAEVTSAFQLSRAQEDSLRDRVKKLTGAKAVELSITVNSDLIGGVIIKVGSQVVDASIRGQLRRIKSSLAAA</sequence>
<evidence type="ECO:0000256" key="5">
    <source>
        <dbReference type="ARBA" id="ARBA00023136"/>
    </source>
</evidence>
<dbReference type="InterPro" id="IPR020781">
    <property type="entry name" value="ATPase_OSCP/d_CS"/>
</dbReference>
<evidence type="ECO:0000313" key="9">
    <source>
        <dbReference type="EMBL" id="NMF58972.1"/>
    </source>
</evidence>
<evidence type="ECO:0000256" key="7">
    <source>
        <dbReference type="ARBA" id="ARBA00023310"/>
    </source>
</evidence>
<evidence type="ECO:0000256" key="8">
    <source>
        <dbReference type="HAMAP-Rule" id="MF_01416"/>
    </source>
</evidence>
<keyword evidence="3 8" id="KW-0375">Hydrogen ion transport</keyword>
<keyword evidence="8" id="KW-0793">Thylakoid</keyword>
<dbReference type="PRINTS" id="PR00125">
    <property type="entry name" value="ATPASEDELTA"/>
</dbReference>
<gene>
    <name evidence="8" type="primary">atpH</name>
    <name evidence="8" type="synonym">atpD</name>
    <name evidence="9" type="ORF">HC246_13330</name>
</gene>
<dbReference type="HAMAP" id="MF_01416">
    <property type="entry name" value="ATP_synth_delta_bact"/>
    <property type="match status" value="1"/>
</dbReference>
<dbReference type="InterPro" id="IPR000711">
    <property type="entry name" value="ATPase_OSCP/dsu"/>
</dbReference>